<dbReference type="PROSITE" id="PS50893">
    <property type="entry name" value="ABC_TRANSPORTER_2"/>
    <property type="match status" value="1"/>
</dbReference>
<dbReference type="GO" id="GO:0022857">
    <property type="term" value="F:transmembrane transporter activity"/>
    <property type="evidence" value="ECO:0007669"/>
    <property type="project" value="TreeGrafter"/>
</dbReference>
<dbReference type="EMBL" id="JABAIM010000001">
    <property type="protein sequence ID" value="NLR74955.1"/>
    <property type="molecule type" value="Genomic_DNA"/>
</dbReference>
<comment type="caution">
    <text evidence="9">The sequence shown here is derived from an EMBL/GenBank/DDBJ whole genome shotgun (WGS) entry which is preliminary data.</text>
</comment>
<evidence type="ECO:0000256" key="7">
    <source>
        <dbReference type="ARBA" id="ARBA00038388"/>
    </source>
</evidence>
<proteinExistence type="inferred from homology"/>
<dbReference type="Gene3D" id="3.40.50.300">
    <property type="entry name" value="P-loop containing nucleotide triphosphate hydrolases"/>
    <property type="match status" value="1"/>
</dbReference>
<keyword evidence="5" id="KW-1133">Transmembrane helix</keyword>
<gene>
    <name evidence="9" type="ORF">HF682_07270</name>
</gene>
<name>A0A847S7W2_9NEIS</name>
<evidence type="ECO:0000256" key="4">
    <source>
        <dbReference type="ARBA" id="ARBA00022840"/>
    </source>
</evidence>
<dbReference type="AlphaFoldDB" id="A0A847S7W2"/>
<evidence type="ECO:0000256" key="5">
    <source>
        <dbReference type="ARBA" id="ARBA00022989"/>
    </source>
</evidence>
<keyword evidence="4 9" id="KW-0067">ATP-binding</keyword>
<reference evidence="9 10" key="1">
    <citation type="submission" date="2020-04" db="EMBL/GenBank/DDBJ databases">
        <title>Draft genome of Leeia sp. IMCC25680.</title>
        <authorList>
            <person name="Song J."/>
            <person name="Cho J.-C."/>
        </authorList>
    </citation>
    <scope>NUCLEOTIDE SEQUENCE [LARGE SCALE GENOMIC DNA]</scope>
    <source>
        <strain evidence="9 10">IMCC25680</strain>
    </source>
</reference>
<keyword evidence="1" id="KW-0813">Transport</keyword>
<dbReference type="InterPro" id="IPR017871">
    <property type="entry name" value="ABC_transporter-like_CS"/>
</dbReference>
<dbReference type="InterPro" id="IPR003439">
    <property type="entry name" value="ABC_transporter-like_ATP-bd"/>
</dbReference>
<dbReference type="InterPro" id="IPR003593">
    <property type="entry name" value="AAA+_ATPase"/>
</dbReference>
<dbReference type="RefSeq" id="WP_168876527.1">
    <property type="nucleotide sequence ID" value="NZ_JABAIM010000001.1"/>
</dbReference>
<evidence type="ECO:0000256" key="3">
    <source>
        <dbReference type="ARBA" id="ARBA00022741"/>
    </source>
</evidence>
<organism evidence="9 10">
    <name type="scientific">Leeia aquatica</name>
    <dbReference type="NCBI Taxonomy" id="2725557"/>
    <lineage>
        <taxon>Bacteria</taxon>
        <taxon>Pseudomonadati</taxon>
        <taxon>Pseudomonadota</taxon>
        <taxon>Betaproteobacteria</taxon>
        <taxon>Neisseriales</taxon>
        <taxon>Leeiaceae</taxon>
        <taxon>Leeia</taxon>
    </lineage>
</organism>
<evidence type="ECO:0000259" key="8">
    <source>
        <dbReference type="PROSITE" id="PS50893"/>
    </source>
</evidence>
<evidence type="ECO:0000256" key="2">
    <source>
        <dbReference type="ARBA" id="ARBA00022475"/>
    </source>
</evidence>
<keyword evidence="5" id="KW-0812">Transmembrane</keyword>
<dbReference type="PROSITE" id="PS00211">
    <property type="entry name" value="ABC_TRANSPORTER_1"/>
    <property type="match status" value="1"/>
</dbReference>
<evidence type="ECO:0000313" key="10">
    <source>
        <dbReference type="Proteomes" id="UP000587991"/>
    </source>
</evidence>
<evidence type="ECO:0000256" key="1">
    <source>
        <dbReference type="ARBA" id="ARBA00022448"/>
    </source>
</evidence>
<feature type="domain" description="ABC transporter" evidence="8">
    <location>
        <begin position="8"/>
        <end position="233"/>
    </location>
</feature>
<dbReference type="PANTHER" id="PTHR24220">
    <property type="entry name" value="IMPORT ATP-BINDING PROTEIN"/>
    <property type="match status" value="1"/>
</dbReference>
<accession>A0A847S7W2</accession>
<dbReference type="Proteomes" id="UP000587991">
    <property type="component" value="Unassembled WGS sequence"/>
</dbReference>
<keyword evidence="5" id="KW-0472">Membrane</keyword>
<dbReference type="SMART" id="SM00382">
    <property type="entry name" value="AAA"/>
    <property type="match status" value="1"/>
</dbReference>
<sequence>MTDTTAILQATRLGRTVQVHDQALPLLQDIHLTVHAGETLAVVGRSGSGKSTLLALLAGLDQFDHGDVQLFGQSLAGLDEDGRARLRAGRVGFVFQNFQLLPTLSALENVRLPLELAGDREADARARDMLQQVGLAERIEHMPAQLSGGEQQRVALARAFVIRPQLLFADEPTGNLDAHTGEQISDLLFDLNQRFGTTLVLITHDEELARRCQRRLTLAGGRQLAEAMESSTT</sequence>
<keyword evidence="10" id="KW-1185">Reference proteome</keyword>
<keyword evidence="2" id="KW-1003">Cell membrane</keyword>
<dbReference type="InterPro" id="IPR027417">
    <property type="entry name" value="P-loop_NTPase"/>
</dbReference>
<dbReference type="GO" id="GO:0005524">
    <property type="term" value="F:ATP binding"/>
    <property type="evidence" value="ECO:0007669"/>
    <property type="project" value="UniProtKB-KW"/>
</dbReference>
<comment type="similarity">
    <text evidence="7">Belongs to the ABC transporter superfamily. Macrolide exporter (TC 3.A.1.122) family.</text>
</comment>
<dbReference type="GO" id="GO:0098796">
    <property type="term" value="C:membrane protein complex"/>
    <property type="evidence" value="ECO:0007669"/>
    <property type="project" value="UniProtKB-ARBA"/>
</dbReference>
<evidence type="ECO:0000313" key="9">
    <source>
        <dbReference type="EMBL" id="NLR74955.1"/>
    </source>
</evidence>
<dbReference type="Pfam" id="PF00005">
    <property type="entry name" value="ABC_tran"/>
    <property type="match status" value="1"/>
</dbReference>
<dbReference type="InterPro" id="IPR015854">
    <property type="entry name" value="ABC_transpr_LolD-like"/>
</dbReference>
<dbReference type="GO" id="GO:0016887">
    <property type="term" value="F:ATP hydrolysis activity"/>
    <property type="evidence" value="ECO:0007669"/>
    <property type="project" value="InterPro"/>
</dbReference>
<evidence type="ECO:0000256" key="6">
    <source>
        <dbReference type="ARBA" id="ARBA00023251"/>
    </source>
</evidence>
<dbReference type="FunFam" id="3.40.50.300:FF:000032">
    <property type="entry name" value="Export ABC transporter ATP-binding protein"/>
    <property type="match status" value="1"/>
</dbReference>
<keyword evidence="6" id="KW-0046">Antibiotic resistance</keyword>
<dbReference type="CDD" id="cd03255">
    <property type="entry name" value="ABC_MJ0796_LolCDE_FtsE"/>
    <property type="match status" value="1"/>
</dbReference>
<keyword evidence="3" id="KW-0547">Nucleotide-binding</keyword>
<dbReference type="InterPro" id="IPR017911">
    <property type="entry name" value="MacB-like_ATP-bd"/>
</dbReference>
<dbReference type="GO" id="GO:0046677">
    <property type="term" value="P:response to antibiotic"/>
    <property type="evidence" value="ECO:0007669"/>
    <property type="project" value="UniProtKB-KW"/>
</dbReference>
<dbReference type="GO" id="GO:0005886">
    <property type="term" value="C:plasma membrane"/>
    <property type="evidence" value="ECO:0007669"/>
    <property type="project" value="TreeGrafter"/>
</dbReference>
<protein>
    <submittedName>
        <fullName evidence="9">ATP-binding cassette domain-containing protein</fullName>
    </submittedName>
</protein>
<dbReference type="SUPFAM" id="SSF52540">
    <property type="entry name" value="P-loop containing nucleoside triphosphate hydrolases"/>
    <property type="match status" value="1"/>
</dbReference>